<keyword evidence="1" id="KW-0812">Transmembrane</keyword>
<comment type="caution">
    <text evidence="2">The sequence shown here is derived from an EMBL/GenBank/DDBJ whole genome shotgun (WGS) entry which is preliminary data.</text>
</comment>
<evidence type="ECO:0000313" key="2">
    <source>
        <dbReference type="EMBL" id="KAJ6222349.1"/>
    </source>
</evidence>
<keyword evidence="1" id="KW-1133">Transmembrane helix</keyword>
<feature type="transmembrane region" description="Helical" evidence="1">
    <location>
        <begin position="234"/>
        <end position="255"/>
    </location>
</feature>
<dbReference type="AlphaFoldDB" id="A0A9Q0MBE7"/>
<evidence type="ECO:0000256" key="1">
    <source>
        <dbReference type="SAM" id="Phobius"/>
    </source>
</evidence>
<reference evidence="2" key="1">
    <citation type="submission" date="2022-12" db="EMBL/GenBank/DDBJ databases">
        <title>Genome assemblies of Blomia tropicalis.</title>
        <authorList>
            <person name="Cui Y."/>
        </authorList>
    </citation>
    <scope>NUCLEOTIDE SEQUENCE</scope>
    <source>
        <tissue evidence="2">Adult mites</tissue>
    </source>
</reference>
<protein>
    <submittedName>
        <fullName evidence="2">Uncharacterized protein</fullName>
    </submittedName>
</protein>
<name>A0A9Q0MBE7_BLOTA</name>
<keyword evidence="1" id="KW-0472">Membrane</keyword>
<gene>
    <name evidence="2" type="ORF">RDWZM_000894</name>
</gene>
<feature type="transmembrane region" description="Helical" evidence="1">
    <location>
        <begin position="316"/>
        <end position="334"/>
    </location>
</feature>
<feature type="transmembrane region" description="Helical" evidence="1">
    <location>
        <begin position="210"/>
        <end position="227"/>
    </location>
</feature>
<feature type="transmembrane region" description="Helical" evidence="1">
    <location>
        <begin position="120"/>
        <end position="141"/>
    </location>
</feature>
<proteinExistence type="predicted"/>
<organism evidence="2 3">
    <name type="scientific">Blomia tropicalis</name>
    <name type="common">Mite</name>
    <dbReference type="NCBI Taxonomy" id="40697"/>
    <lineage>
        <taxon>Eukaryota</taxon>
        <taxon>Metazoa</taxon>
        <taxon>Ecdysozoa</taxon>
        <taxon>Arthropoda</taxon>
        <taxon>Chelicerata</taxon>
        <taxon>Arachnida</taxon>
        <taxon>Acari</taxon>
        <taxon>Acariformes</taxon>
        <taxon>Sarcoptiformes</taxon>
        <taxon>Astigmata</taxon>
        <taxon>Glycyphagoidea</taxon>
        <taxon>Echimyopodidae</taxon>
        <taxon>Blomia</taxon>
    </lineage>
</organism>
<dbReference type="Proteomes" id="UP001142055">
    <property type="component" value="Chromosome 1"/>
</dbReference>
<keyword evidence="3" id="KW-1185">Reference proteome</keyword>
<accession>A0A9Q0MBE7</accession>
<dbReference type="EMBL" id="JAPWDV010000001">
    <property type="protein sequence ID" value="KAJ6222349.1"/>
    <property type="molecule type" value="Genomic_DNA"/>
</dbReference>
<evidence type="ECO:0000313" key="3">
    <source>
        <dbReference type="Proteomes" id="UP001142055"/>
    </source>
</evidence>
<sequence>MGIGELALSRSWSKSLYVSAHVLQPAQYCFKGSNYLNEKLKLMTYFELIHTTDPFNFTGGPMGKINANSFFEDILCSYLVCFLFKTQWERLADDIVTRCSDDRIVKQKSNAKVKIHPLRLLYYFYSVLTSIRFMVSAYCLANTDYDSYFEYDILISIAHKLNIFSVRAGQCNPYKLSLILKRYRFLNTDGLINATNGNQYILSPLLFSDFVSNFMLNIYMVSAIYFFRMRIGELILCWSLVLVQILFSNIALFSANSFSNCLYILAHILQPAQYCLKGLNYLNEKFKLMTYFELVHTTNHFNFSVGPLGKINNNSIFEFYFFYSGYLMFIFGMIQNSEIRKMNI</sequence>